<accession>A0A5D4HBQ7</accession>
<dbReference type="AlphaFoldDB" id="A0A5D4HBQ7"/>
<evidence type="ECO:0000313" key="7">
    <source>
        <dbReference type="Proteomes" id="UP000322362"/>
    </source>
</evidence>
<evidence type="ECO:0000256" key="3">
    <source>
        <dbReference type="RuleBase" id="RU361153"/>
    </source>
</evidence>
<keyword evidence="7" id="KW-1185">Reference proteome</keyword>
<keyword evidence="4" id="KW-0732">Signal</keyword>
<dbReference type="SUPFAM" id="SSF51445">
    <property type="entry name" value="(Trans)glycosidases"/>
    <property type="match status" value="1"/>
</dbReference>
<dbReference type="InterPro" id="IPR001547">
    <property type="entry name" value="Glyco_hydro_5"/>
</dbReference>
<name>A0A5D4HBQ7_9SPHI</name>
<dbReference type="PANTHER" id="PTHR34142:SF1">
    <property type="entry name" value="GLYCOSIDE HYDROLASE FAMILY 5 DOMAIN-CONTAINING PROTEIN"/>
    <property type="match status" value="1"/>
</dbReference>
<dbReference type="PANTHER" id="PTHR34142">
    <property type="entry name" value="ENDO-BETA-1,4-GLUCANASE A"/>
    <property type="match status" value="1"/>
</dbReference>
<protein>
    <submittedName>
        <fullName evidence="6">Glycoside hydrolase family 5 protein</fullName>
    </submittedName>
</protein>
<organism evidence="6 7">
    <name type="scientific">Sphingobacterium phlebotomi</name>
    <dbReference type="NCBI Taxonomy" id="2605433"/>
    <lineage>
        <taxon>Bacteria</taxon>
        <taxon>Pseudomonadati</taxon>
        <taxon>Bacteroidota</taxon>
        <taxon>Sphingobacteriia</taxon>
        <taxon>Sphingobacteriales</taxon>
        <taxon>Sphingobacteriaceae</taxon>
        <taxon>Sphingobacterium</taxon>
    </lineage>
</organism>
<evidence type="ECO:0000259" key="5">
    <source>
        <dbReference type="Pfam" id="PF00150"/>
    </source>
</evidence>
<keyword evidence="2 3" id="KW-0326">Glycosidase</keyword>
<feature type="domain" description="Glycoside hydrolase family 5" evidence="5">
    <location>
        <begin position="31"/>
        <end position="308"/>
    </location>
</feature>
<gene>
    <name evidence="6" type="ORF">FXV77_00200</name>
</gene>
<sequence>MKRIIFLSLLIVSLSFTIKAQDLDMPFGVNLAGAEFAHDQIPGIYGKNYIYPTTEEIDYFKSKGLTLLRVPFLWERMQPVLGGELDPIELNRLKTFINAAQERNVWIIPDMHNYCRRYVGGTRYIIGSSEVTISHLADAWRKLAAELKSYNNIWGYGVMNEPHDLLENVSWFSIVQATIQEIRKEDMKTTIIVAGDSWSSASRWPTFSGNLKYLKDPSDNLIFEGHIYFDDDASGSYKGSYEDEKASETTGISRAIPFVEWLKKNNLRGFIGEYGVPDTDPRWLVTLDKLLAYLQKNGVNGTYWAAGPQWGKYKLAVEPINGVDRPQMKVLEKYKFADKVKY</sequence>
<dbReference type="GO" id="GO:0004553">
    <property type="term" value="F:hydrolase activity, hydrolyzing O-glycosyl compounds"/>
    <property type="evidence" value="ECO:0007669"/>
    <property type="project" value="InterPro"/>
</dbReference>
<proteinExistence type="inferred from homology"/>
<dbReference type="Pfam" id="PF00150">
    <property type="entry name" value="Cellulase"/>
    <property type="match status" value="1"/>
</dbReference>
<comment type="caution">
    <text evidence="6">The sequence shown here is derived from an EMBL/GenBank/DDBJ whole genome shotgun (WGS) entry which is preliminary data.</text>
</comment>
<evidence type="ECO:0000313" key="6">
    <source>
        <dbReference type="EMBL" id="TYR37752.1"/>
    </source>
</evidence>
<dbReference type="GO" id="GO:0009251">
    <property type="term" value="P:glucan catabolic process"/>
    <property type="evidence" value="ECO:0007669"/>
    <property type="project" value="TreeGrafter"/>
</dbReference>
<evidence type="ECO:0000256" key="1">
    <source>
        <dbReference type="ARBA" id="ARBA00022801"/>
    </source>
</evidence>
<feature type="chain" id="PRO_5023105359" evidence="4">
    <location>
        <begin position="21"/>
        <end position="342"/>
    </location>
</feature>
<dbReference type="RefSeq" id="WP_148917217.1">
    <property type="nucleotide sequence ID" value="NZ_VTAV01000001.1"/>
</dbReference>
<evidence type="ECO:0000256" key="4">
    <source>
        <dbReference type="SAM" id="SignalP"/>
    </source>
</evidence>
<reference evidence="6 7" key="1">
    <citation type="submission" date="2019-08" db="EMBL/GenBank/DDBJ databases">
        <title>Phlebobacter frassis gen. nov. sp. nov., a new member of family Sphingobacteriaceae isolated from sand fly rearing media.</title>
        <authorList>
            <person name="Kakumanu M.L."/>
            <person name="Marayati B.F."/>
            <person name="Wada-Katsumata A."/>
            <person name="Wasserberg G."/>
            <person name="Schal C."/>
            <person name="Apperson C.S."/>
            <person name="Ponnusamy L."/>
        </authorList>
    </citation>
    <scope>NUCLEOTIDE SEQUENCE [LARGE SCALE GENOMIC DNA]</scope>
    <source>
        <strain evidence="6 7">SSI9</strain>
    </source>
</reference>
<dbReference type="EMBL" id="VTAV01000001">
    <property type="protein sequence ID" value="TYR37752.1"/>
    <property type="molecule type" value="Genomic_DNA"/>
</dbReference>
<dbReference type="InterPro" id="IPR017853">
    <property type="entry name" value="GH"/>
</dbReference>
<comment type="similarity">
    <text evidence="3">Belongs to the glycosyl hydrolase 5 (cellulase A) family.</text>
</comment>
<keyword evidence="1 3" id="KW-0378">Hydrolase</keyword>
<dbReference type="Proteomes" id="UP000322362">
    <property type="component" value="Unassembled WGS sequence"/>
</dbReference>
<feature type="signal peptide" evidence="4">
    <location>
        <begin position="1"/>
        <end position="20"/>
    </location>
</feature>
<dbReference type="Gene3D" id="3.20.20.80">
    <property type="entry name" value="Glycosidases"/>
    <property type="match status" value="1"/>
</dbReference>
<evidence type="ECO:0000256" key="2">
    <source>
        <dbReference type="ARBA" id="ARBA00023295"/>
    </source>
</evidence>